<comment type="similarity">
    <text evidence="1">Belongs to the peptidase S13 family.</text>
</comment>
<keyword evidence="3" id="KW-0121">Carboxypeptidase</keyword>
<dbReference type="InterPro" id="IPR000667">
    <property type="entry name" value="Peptidase_S13"/>
</dbReference>
<keyword evidence="2" id="KW-0378">Hydrolase</keyword>
<evidence type="ECO:0000256" key="2">
    <source>
        <dbReference type="ARBA" id="ARBA00022801"/>
    </source>
</evidence>
<dbReference type="SUPFAM" id="SSF56601">
    <property type="entry name" value="beta-lactamase/transpeptidase-like"/>
    <property type="match status" value="1"/>
</dbReference>
<gene>
    <name evidence="3" type="ORF">I4641_02150</name>
</gene>
<name>A0A964FEE5_9CYAN</name>
<reference evidence="3" key="1">
    <citation type="journal article" date="2021" name="Antonie Van Leeuwenhoek">
        <title>Draft genome and description of Waterburya agarophytonicola gen. nov. sp. nov. (Pleurocapsales, Cyanobacteria): a seaweed symbiont.</title>
        <authorList>
            <person name="Bonthond G."/>
            <person name="Shalygin S."/>
            <person name="Bayer T."/>
            <person name="Weinberger F."/>
        </authorList>
    </citation>
    <scope>NUCLEOTIDE SEQUENCE</scope>
    <source>
        <strain evidence="3">KI4</strain>
    </source>
</reference>
<dbReference type="GO" id="GO:0006508">
    <property type="term" value="P:proteolysis"/>
    <property type="evidence" value="ECO:0007669"/>
    <property type="project" value="InterPro"/>
</dbReference>
<dbReference type="PANTHER" id="PTHR30023:SF0">
    <property type="entry name" value="PENICILLIN-SENSITIVE CARBOXYPEPTIDASE A"/>
    <property type="match status" value="1"/>
</dbReference>
<comment type="caution">
    <text evidence="3">The sequence shown here is derived from an EMBL/GenBank/DDBJ whole genome shotgun (WGS) entry which is preliminary data.</text>
</comment>
<evidence type="ECO:0000313" key="3">
    <source>
        <dbReference type="EMBL" id="MCC0175782.1"/>
    </source>
</evidence>
<dbReference type="Gene3D" id="3.50.80.20">
    <property type="entry name" value="D-Ala-D-Ala carboxypeptidase C, peptidase S13"/>
    <property type="match status" value="1"/>
</dbReference>
<dbReference type="Proteomes" id="UP000729733">
    <property type="component" value="Unassembled WGS sequence"/>
</dbReference>
<dbReference type="GO" id="GO:0000270">
    <property type="term" value="P:peptidoglycan metabolic process"/>
    <property type="evidence" value="ECO:0007669"/>
    <property type="project" value="TreeGrafter"/>
</dbReference>
<dbReference type="Pfam" id="PF02113">
    <property type="entry name" value="Peptidase_S13"/>
    <property type="match status" value="2"/>
</dbReference>
<keyword evidence="3" id="KW-0645">Protease</keyword>
<dbReference type="PANTHER" id="PTHR30023">
    <property type="entry name" value="D-ALANYL-D-ALANINE CARBOXYPEPTIDASE"/>
    <property type="match status" value="1"/>
</dbReference>
<accession>A0A964FEE5</accession>
<dbReference type="GO" id="GO:0004185">
    <property type="term" value="F:serine-type carboxypeptidase activity"/>
    <property type="evidence" value="ECO:0007669"/>
    <property type="project" value="InterPro"/>
</dbReference>
<proteinExistence type="inferred from homology"/>
<sequence length="429" mass="47764">MVDLIALSLFAWLNIWGQPQNELKPLEFFPWHKTAIFMIPEIKQDAVSEDIVRAYLEDLDKRNIINNSQGVWIQSGWNTLATKQGKMPLPAASLTKIATTLAALDKWGSKHQFATNIYSTGKIERGVVTGDLIVEGNGDPLFVWEEAIALGNALNELGIRKIEGDLLITDRFYMNYQHNSKKAGELLKQGLDFNLWQSEITKQYLQMPAGTPQPEIAIARQVQSIKDIPASARLLITHQSLPLGEVLRQMNIYSNNKMAQMLADSLGGAKEVAKSSADIANFPPEEIELINGSGLGEANRISPRAVCQMLMAIDRLLKNDSLAATDLFPTAGRDLVGTVQNRSLPTGTTVKTGTLDNVSALAGVIPTKDKGNVYFSIINYGRQYQYFRQQQDWLLNELVAGWELMPHDFGLANNQDWFLGDPRRNVVVR</sequence>
<protein>
    <submittedName>
        <fullName evidence="3">D-alanyl-D-alanine carboxypeptidase</fullName>
    </submittedName>
</protein>
<organism evidence="3 4">
    <name type="scientific">Waterburya agarophytonicola KI4</name>
    <dbReference type="NCBI Taxonomy" id="2874699"/>
    <lineage>
        <taxon>Bacteria</taxon>
        <taxon>Bacillati</taxon>
        <taxon>Cyanobacteriota</taxon>
        <taxon>Cyanophyceae</taxon>
        <taxon>Pleurocapsales</taxon>
        <taxon>Hyellaceae</taxon>
        <taxon>Waterburya</taxon>
        <taxon>Waterburya agarophytonicola</taxon>
    </lineage>
</organism>
<evidence type="ECO:0000256" key="1">
    <source>
        <dbReference type="ARBA" id="ARBA00006096"/>
    </source>
</evidence>
<dbReference type="Gene3D" id="3.40.710.10">
    <property type="entry name" value="DD-peptidase/beta-lactamase superfamily"/>
    <property type="match status" value="1"/>
</dbReference>
<dbReference type="AlphaFoldDB" id="A0A964FEE5"/>
<evidence type="ECO:0000313" key="4">
    <source>
        <dbReference type="Proteomes" id="UP000729733"/>
    </source>
</evidence>
<dbReference type="EMBL" id="JADWDC010000003">
    <property type="protein sequence ID" value="MCC0175782.1"/>
    <property type="molecule type" value="Genomic_DNA"/>
</dbReference>
<keyword evidence="4" id="KW-1185">Reference proteome</keyword>
<dbReference type="RefSeq" id="WP_229638781.1">
    <property type="nucleotide sequence ID" value="NZ_JADWDC010000003.1"/>
</dbReference>
<dbReference type="InterPro" id="IPR012338">
    <property type="entry name" value="Beta-lactam/transpept-like"/>
</dbReference>
<dbReference type="PRINTS" id="PR00922">
    <property type="entry name" value="DADACBPTASE3"/>
</dbReference>